<dbReference type="InterPro" id="IPR051334">
    <property type="entry name" value="SRPK"/>
</dbReference>
<evidence type="ECO:0000259" key="16">
    <source>
        <dbReference type="PROSITE" id="PS50011"/>
    </source>
</evidence>
<keyword evidence="7" id="KW-0808">Transferase</keyword>
<dbReference type="InterPro" id="IPR008266">
    <property type="entry name" value="Tyr_kinase_AS"/>
</dbReference>
<dbReference type="Proteomes" id="UP000566819">
    <property type="component" value="Unassembled WGS sequence"/>
</dbReference>
<proteinExistence type="predicted"/>
<reference evidence="17 18" key="1">
    <citation type="submission" date="2020-03" db="EMBL/GenBank/DDBJ databases">
        <title>Draft Genome Sequence of Cudoniella acicularis.</title>
        <authorList>
            <person name="Buettner E."/>
            <person name="Kellner H."/>
        </authorList>
    </citation>
    <scope>NUCLEOTIDE SEQUENCE [LARGE SCALE GENOMIC DNA]</scope>
    <source>
        <strain evidence="17 18">DSM 108380</strain>
    </source>
</reference>
<evidence type="ECO:0000256" key="11">
    <source>
        <dbReference type="ARBA" id="ARBA00030980"/>
    </source>
</evidence>
<dbReference type="AlphaFoldDB" id="A0A8H4RLF1"/>
<evidence type="ECO:0000256" key="10">
    <source>
        <dbReference type="ARBA" id="ARBA00022840"/>
    </source>
</evidence>
<dbReference type="InterPro" id="IPR000719">
    <property type="entry name" value="Prot_kinase_dom"/>
</dbReference>
<sequence length="436" mass="49365">MLESSEKSPIHESDHDVDENFDDGPLEQLYERGWLPDAEDREEYRLGGFHPVHIGDRFGIAGRFRVIHKLGRGGLATVWLCRDQDTQKYVALKIIIADESCEKSSELRLVNQEGLDFGEAGGEYITVPREHFWHDGPNGRHLCLVLPVLGPRVSALWGKFEDPTRISRDILLQVTRGLHFLHKNGICHGDFRLSNILLRLTGFDELSENELIKQLGEPNKEPLLTISGKSPAPSGPEYLVEGLSLDRLDTRFISDQVSIIDFGESYDMYSPPTDLGIIASFRSPELLFDNTIGVECDLWALACTIYEVRTRSPLFENFIDDDDEVIMQMVSLLGKLPEPWWSSWEARGQWYEEDGTPLINPETGRPYILIDTLEELLSGSSLSGDNSEGKKNKAGGFVVEIKESKVLGNLLRGILKYDPKERLNIEAVLEHSWFKR</sequence>
<dbReference type="PANTHER" id="PTHR47634">
    <property type="entry name" value="PROTEIN KINASE DOMAIN-CONTAINING PROTEIN-RELATED"/>
    <property type="match status" value="1"/>
</dbReference>
<comment type="catalytic activity">
    <reaction evidence="14">
        <text>L-seryl-[protein] + ATP = O-phospho-L-seryl-[protein] + ADP + H(+)</text>
        <dbReference type="Rhea" id="RHEA:17989"/>
        <dbReference type="Rhea" id="RHEA-COMP:9863"/>
        <dbReference type="Rhea" id="RHEA-COMP:11604"/>
        <dbReference type="ChEBI" id="CHEBI:15378"/>
        <dbReference type="ChEBI" id="CHEBI:29999"/>
        <dbReference type="ChEBI" id="CHEBI:30616"/>
        <dbReference type="ChEBI" id="CHEBI:83421"/>
        <dbReference type="ChEBI" id="CHEBI:456216"/>
        <dbReference type="EC" id="2.7.11.1"/>
    </reaction>
</comment>
<accession>A0A8H4RLF1</accession>
<comment type="function">
    <text evidence="1">Component of the EKC/KEOPS complex that is required for the formation of a threonylcarbamoyl group on adenosine at position 37 (t(6)A37) in tRNAs that read codons beginning with adenine. The complex is probably involved in the transfer of the threonylcarbamoyl moiety of threonylcarbamoyl-AMP (TC-AMP) to the N6 group of A37. BUD32 has ATPase activity in the context of the EKC/KEOPS complex and likely plays a supporting role to the catalytic subunit KAE1. The EKC/KEOPS complex also promotes both telomere uncapping and telomere elongation. The complex is required for efficient recruitment of transcriptional coactivators.</text>
</comment>
<evidence type="ECO:0000256" key="5">
    <source>
        <dbReference type="ARBA" id="ARBA00019973"/>
    </source>
</evidence>
<organism evidence="17 18">
    <name type="scientific">Cudoniella acicularis</name>
    <dbReference type="NCBI Taxonomy" id="354080"/>
    <lineage>
        <taxon>Eukaryota</taxon>
        <taxon>Fungi</taxon>
        <taxon>Dikarya</taxon>
        <taxon>Ascomycota</taxon>
        <taxon>Pezizomycotina</taxon>
        <taxon>Leotiomycetes</taxon>
        <taxon>Helotiales</taxon>
        <taxon>Tricladiaceae</taxon>
        <taxon>Cudoniella</taxon>
    </lineage>
</organism>
<dbReference type="GO" id="GO:0004674">
    <property type="term" value="F:protein serine/threonine kinase activity"/>
    <property type="evidence" value="ECO:0007669"/>
    <property type="project" value="UniProtKB-KW"/>
</dbReference>
<dbReference type="Gene3D" id="1.10.510.10">
    <property type="entry name" value="Transferase(Phosphotransferase) domain 1"/>
    <property type="match status" value="1"/>
</dbReference>
<feature type="compositionally biased region" description="Basic and acidic residues" evidence="15">
    <location>
        <begin position="1"/>
        <end position="14"/>
    </location>
</feature>
<evidence type="ECO:0000256" key="12">
    <source>
        <dbReference type="ARBA" id="ARBA00033194"/>
    </source>
</evidence>
<evidence type="ECO:0000313" key="18">
    <source>
        <dbReference type="Proteomes" id="UP000566819"/>
    </source>
</evidence>
<evidence type="ECO:0000256" key="15">
    <source>
        <dbReference type="SAM" id="MobiDB-lite"/>
    </source>
</evidence>
<protein>
    <recommendedName>
        <fullName evidence="5">EKC/KEOPS complex subunit BUD32</fullName>
        <ecNumber evidence="3">2.7.11.1</ecNumber>
    </recommendedName>
    <alternativeName>
        <fullName evidence="11 12">Atypical Serine/threonine protein kinase BUD32</fullName>
    </alternativeName>
    <alternativeName>
        <fullName evidence="4">EKC/KEOPS complex subunit bud32</fullName>
    </alternativeName>
</protein>
<keyword evidence="8" id="KW-0547">Nucleotide-binding</keyword>
<evidence type="ECO:0000256" key="2">
    <source>
        <dbReference type="ARBA" id="ARBA00011534"/>
    </source>
</evidence>
<dbReference type="PROSITE" id="PS50011">
    <property type="entry name" value="PROTEIN_KINASE_DOM"/>
    <property type="match status" value="1"/>
</dbReference>
<gene>
    <name evidence="17" type="ORF">G7Y89_g5993</name>
</gene>
<dbReference type="EMBL" id="JAAMPI010000375">
    <property type="protein sequence ID" value="KAF4632135.1"/>
    <property type="molecule type" value="Genomic_DNA"/>
</dbReference>
<dbReference type="SMART" id="SM00220">
    <property type="entry name" value="S_TKc"/>
    <property type="match status" value="1"/>
</dbReference>
<evidence type="ECO:0000256" key="9">
    <source>
        <dbReference type="ARBA" id="ARBA00022777"/>
    </source>
</evidence>
<dbReference type="PROSITE" id="PS00109">
    <property type="entry name" value="PROTEIN_KINASE_TYR"/>
    <property type="match status" value="1"/>
</dbReference>
<keyword evidence="6" id="KW-0723">Serine/threonine-protein kinase</keyword>
<feature type="domain" description="Protein kinase" evidence="16">
    <location>
        <begin position="64"/>
        <end position="434"/>
    </location>
</feature>
<dbReference type="GO" id="GO:0005524">
    <property type="term" value="F:ATP binding"/>
    <property type="evidence" value="ECO:0007669"/>
    <property type="project" value="UniProtKB-KW"/>
</dbReference>
<dbReference type="InterPro" id="IPR011009">
    <property type="entry name" value="Kinase-like_dom_sf"/>
</dbReference>
<evidence type="ECO:0000256" key="4">
    <source>
        <dbReference type="ARBA" id="ARBA00013948"/>
    </source>
</evidence>
<evidence type="ECO:0000256" key="7">
    <source>
        <dbReference type="ARBA" id="ARBA00022679"/>
    </source>
</evidence>
<dbReference type="PANTHER" id="PTHR47634:SF9">
    <property type="entry name" value="PROTEIN KINASE DOMAIN-CONTAINING PROTEIN-RELATED"/>
    <property type="match status" value="1"/>
</dbReference>
<evidence type="ECO:0000256" key="1">
    <source>
        <dbReference type="ARBA" id="ARBA00003747"/>
    </source>
</evidence>
<dbReference type="OrthoDB" id="5979581at2759"/>
<evidence type="ECO:0000256" key="8">
    <source>
        <dbReference type="ARBA" id="ARBA00022741"/>
    </source>
</evidence>
<evidence type="ECO:0000256" key="14">
    <source>
        <dbReference type="ARBA" id="ARBA00048679"/>
    </source>
</evidence>
<dbReference type="SUPFAM" id="SSF56112">
    <property type="entry name" value="Protein kinase-like (PK-like)"/>
    <property type="match status" value="1"/>
</dbReference>
<name>A0A8H4RLF1_9HELO</name>
<dbReference type="Pfam" id="PF00069">
    <property type="entry name" value="Pkinase"/>
    <property type="match status" value="2"/>
</dbReference>
<dbReference type="Gene3D" id="3.30.200.20">
    <property type="entry name" value="Phosphorylase Kinase, domain 1"/>
    <property type="match status" value="1"/>
</dbReference>
<evidence type="ECO:0000256" key="6">
    <source>
        <dbReference type="ARBA" id="ARBA00022527"/>
    </source>
</evidence>
<keyword evidence="18" id="KW-1185">Reference proteome</keyword>
<keyword evidence="10" id="KW-0067">ATP-binding</keyword>
<evidence type="ECO:0000256" key="13">
    <source>
        <dbReference type="ARBA" id="ARBA00047899"/>
    </source>
</evidence>
<evidence type="ECO:0000313" key="17">
    <source>
        <dbReference type="EMBL" id="KAF4632135.1"/>
    </source>
</evidence>
<feature type="region of interest" description="Disordered" evidence="15">
    <location>
        <begin position="1"/>
        <end position="22"/>
    </location>
</feature>
<dbReference type="GO" id="GO:0050684">
    <property type="term" value="P:regulation of mRNA processing"/>
    <property type="evidence" value="ECO:0007669"/>
    <property type="project" value="TreeGrafter"/>
</dbReference>
<comment type="subunit">
    <text evidence="2">Component of the EKC/KEOPS complex composed of at least BUD32, CGI121, GON7, KAE1 and PCC1; the whole complex dimerizes.</text>
</comment>
<keyword evidence="9" id="KW-0418">Kinase</keyword>
<evidence type="ECO:0000256" key="3">
    <source>
        <dbReference type="ARBA" id="ARBA00012513"/>
    </source>
</evidence>
<dbReference type="EC" id="2.7.11.1" evidence="3"/>
<comment type="caution">
    <text evidence="17">The sequence shown here is derived from an EMBL/GenBank/DDBJ whole genome shotgun (WGS) entry which is preliminary data.</text>
</comment>
<comment type="catalytic activity">
    <reaction evidence="13">
        <text>L-threonyl-[protein] + ATP = O-phospho-L-threonyl-[protein] + ADP + H(+)</text>
        <dbReference type="Rhea" id="RHEA:46608"/>
        <dbReference type="Rhea" id="RHEA-COMP:11060"/>
        <dbReference type="Rhea" id="RHEA-COMP:11605"/>
        <dbReference type="ChEBI" id="CHEBI:15378"/>
        <dbReference type="ChEBI" id="CHEBI:30013"/>
        <dbReference type="ChEBI" id="CHEBI:30616"/>
        <dbReference type="ChEBI" id="CHEBI:61977"/>
        <dbReference type="ChEBI" id="CHEBI:456216"/>
        <dbReference type="EC" id="2.7.11.1"/>
    </reaction>
</comment>
<dbReference type="GO" id="GO:0000245">
    <property type="term" value="P:spliceosomal complex assembly"/>
    <property type="evidence" value="ECO:0007669"/>
    <property type="project" value="TreeGrafter"/>
</dbReference>